<organism evidence="2 3">
    <name type="scientific">Gemmatirosa kalamazoonensis</name>
    <dbReference type="NCBI Taxonomy" id="861299"/>
    <lineage>
        <taxon>Bacteria</taxon>
        <taxon>Pseudomonadati</taxon>
        <taxon>Gemmatimonadota</taxon>
        <taxon>Gemmatimonadia</taxon>
        <taxon>Gemmatimonadales</taxon>
        <taxon>Gemmatimonadaceae</taxon>
        <taxon>Gemmatirosa</taxon>
    </lineage>
</organism>
<dbReference type="RefSeq" id="WP_025414567.1">
    <property type="nucleotide sequence ID" value="NZ_CP007130.1"/>
</dbReference>
<evidence type="ECO:0000313" key="3">
    <source>
        <dbReference type="Proteomes" id="UP000019151"/>
    </source>
</evidence>
<dbReference type="eggNOG" id="COG3047">
    <property type="taxonomic scope" value="Bacteria"/>
</dbReference>
<dbReference type="EMBL" id="CP007130">
    <property type="protein sequence ID" value="AHG93261.1"/>
    <property type="molecule type" value="Genomic_DNA"/>
</dbReference>
<dbReference type="InterPro" id="IPR011250">
    <property type="entry name" value="OMP/PagP_B-barrel"/>
</dbReference>
<keyword evidence="2" id="KW-0614">Plasmid</keyword>
<accession>W0RRF3</accession>
<dbReference type="Proteomes" id="UP000019151">
    <property type="component" value="Plasmid 2"/>
</dbReference>
<dbReference type="HOGENOM" id="CLU_106628_0_0_0"/>
<geneLocation type="plasmid" evidence="2 3">
    <name>2</name>
</geneLocation>
<dbReference type="InParanoid" id="W0RRF3"/>
<protein>
    <recommendedName>
        <fullName evidence="4">Outer membrane protein beta-barrel domain-containing protein</fullName>
    </recommendedName>
</protein>
<dbReference type="OrthoDB" id="1100205at2"/>
<keyword evidence="3" id="KW-1185">Reference proteome</keyword>
<dbReference type="Gene3D" id="2.40.160.20">
    <property type="match status" value="1"/>
</dbReference>
<feature type="chain" id="PRO_5004794490" description="Outer membrane protein beta-barrel domain-containing protein" evidence="1">
    <location>
        <begin position="23"/>
        <end position="196"/>
    </location>
</feature>
<feature type="signal peptide" evidence="1">
    <location>
        <begin position="1"/>
        <end position="22"/>
    </location>
</feature>
<evidence type="ECO:0000313" key="2">
    <source>
        <dbReference type="EMBL" id="AHG93261.1"/>
    </source>
</evidence>
<dbReference type="SUPFAM" id="SSF56925">
    <property type="entry name" value="OMPA-like"/>
    <property type="match status" value="1"/>
</dbReference>
<proteinExistence type="predicted"/>
<dbReference type="KEGG" id="gba:J421_5726"/>
<evidence type="ECO:0008006" key="4">
    <source>
        <dbReference type="Google" id="ProtNLM"/>
    </source>
</evidence>
<keyword evidence="1" id="KW-0732">Signal</keyword>
<name>W0RRF3_9BACT</name>
<evidence type="ECO:0000256" key="1">
    <source>
        <dbReference type="SAM" id="SignalP"/>
    </source>
</evidence>
<dbReference type="AlphaFoldDB" id="W0RRF3"/>
<gene>
    <name evidence="2" type="ORF">J421_5726</name>
</gene>
<sequence length="196" mass="21082">MRRLNRIAAAVPMMLISTVALAQPGTLPRWSAEVSGDAAFPTRTLAGADLQTGGGFGANVRVRLQPHLAAYAGWEWHMQQTKQLLPGETLDLNDNGYTFGLRFEHPIVGTTKGWLRAGGLYDHIEVENADGKTIHDSGHGLGWEGGAGFTLPLGTRFALTPGVRYRELSRDITVGGRTRSSTLSYVTTGVGVAFSF</sequence>
<reference evidence="2 3" key="1">
    <citation type="journal article" date="2014" name="Genome Announc.">
        <title>Genome Sequence and Methylome of Soil Bacterium Gemmatirosa kalamazoonensis KBS708T, a Member of the Rarely Cultivated Gemmatimonadetes Phylum.</title>
        <authorList>
            <person name="Debruyn J.M."/>
            <person name="Radosevich M."/>
            <person name="Wommack K.E."/>
            <person name="Polson S.W."/>
            <person name="Hauser L.J."/>
            <person name="Fawaz M.N."/>
            <person name="Korlach J."/>
            <person name="Tsai Y.C."/>
        </authorList>
    </citation>
    <scope>NUCLEOTIDE SEQUENCE [LARGE SCALE GENOMIC DNA]</scope>
    <source>
        <strain evidence="2 3">KBS708</strain>
        <plasmid evidence="3">Plasmid 2</plasmid>
    </source>
</reference>